<dbReference type="Pfam" id="PF14102">
    <property type="entry name" value="Caps_synth_CapC"/>
    <property type="match status" value="2"/>
</dbReference>
<feature type="transmembrane region" description="Helical" evidence="1">
    <location>
        <begin position="160"/>
        <end position="179"/>
    </location>
</feature>
<feature type="transmembrane region" description="Helical" evidence="1">
    <location>
        <begin position="282"/>
        <end position="304"/>
    </location>
</feature>
<feature type="transmembrane region" description="Helical" evidence="1">
    <location>
        <begin position="199"/>
        <end position="218"/>
    </location>
</feature>
<gene>
    <name evidence="2" type="ORF">MNBD_GAMMA14-848</name>
</gene>
<feature type="transmembrane region" description="Helical" evidence="1">
    <location>
        <begin position="98"/>
        <end position="116"/>
    </location>
</feature>
<feature type="transmembrane region" description="Helical" evidence="1">
    <location>
        <begin position="249"/>
        <end position="270"/>
    </location>
</feature>
<keyword evidence="1" id="KW-0472">Membrane</keyword>
<name>A0A3B0Z8R3_9ZZZZ</name>
<evidence type="ECO:0008006" key="3">
    <source>
        <dbReference type="Google" id="ProtNLM"/>
    </source>
</evidence>
<dbReference type="GO" id="GO:0045227">
    <property type="term" value="P:capsule polysaccharide biosynthetic process"/>
    <property type="evidence" value="ECO:0007669"/>
    <property type="project" value="InterPro"/>
</dbReference>
<feature type="transmembrane region" description="Helical" evidence="1">
    <location>
        <begin position="136"/>
        <end position="153"/>
    </location>
</feature>
<feature type="transmembrane region" description="Helical" evidence="1">
    <location>
        <begin position="61"/>
        <end position="78"/>
    </location>
</feature>
<feature type="transmembrane region" description="Helical" evidence="1">
    <location>
        <begin position="340"/>
        <end position="361"/>
    </location>
</feature>
<evidence type="ECO:0000256" key="1">
    <source>
        <dbReference type="SAM" id="Phobius"/>
    </source>
</evidence>
<keyword evidence="1" id="KW-1133">Transmembrane helix</keyword>
<feature type="transmembrane region" description="Helical" evidence="1">
    <location>
        <begin position="310"/>
        <end position="328"/>
    </location>
</feature>
<accession>A0A3B0Z8R3</accession>
<dbReference type="GO" id="GO:0016020">
    <property type="term" value="C:membrane"/>
    <property type="evidence" value="ECO:0007669"/>
    <property type="project" value="InterPro"/>
</dbReference>
<proteinExistence type="predicted"/>
<sequence>MIDIFPLHLFPSGGLSGSVITSVWVGVFVVAFFNLRFGWVLAGLVVPGYLVPLLLLKPWSVVAIVIEGAVTYFLVWLFSESPGHRNRWSSLFGRDRFFALIVISVVVRLVFDGLVFPGIGDWLNRHYHLNFDYVNNLHSFGLIVIALIANQFWKPGFNRGMISLVVTVGVSYVIVRYGLMELTNFSLGNVQYVYEDLASSILASPKAYIIIICTALIASRMNLYYGWEYNGILIPSLLALQWYEPSKIIITFVEAFIILGLSTLVMRLPRFAHANIEGARKLLLFFNVGFAYKWLLSLVLATWWPDIKVSDAFAFGYLLSSLMAIKMHDKMIVGMLTRSTLQTSLVSVLFATVIGYVLIWLPTPESLFNKKTVASITAPDIIEDVHLVPLLRREKVSIYQRRDPETLVRPDLVELRAFEAGLKLLRRYRNSHKAIHLAEAEYSLKQAGYSLHIVQNRYIYLQEKTGGQGRGVYIIDLKAGTDLLLEVPAPAEERWALDAGAWLFTRFDAQALAIAGSYRNAGIGGVNDVLQSRQTFFAAFQRLLSRGSVLQVRGYTGNRLEAKQDNPVLEQPSSLWVKGTLPGGLDLNFLERSIGEIDINWQQPPEINRLRDMEYQGFAELFLTQTDQRKLLAQSLGEEETLETQINVQRIDGYLQQWLLEKKGRLARRGTDRYRPPSPEELLYFDEEIITPLLHLIDTLPDINTQEQNAALNRIAAAARAIDYRLIKYHHQRSGEEYLILEEREDIRKRRYWGTIVLRFGPSEQYLVQVPRPLYELNSFEYAVSMFERLHARGLVVAGAHPFANRDGSADTVRMENIPSVFNLVSQVILRETPPDEPELIIHCRAFGLRPIGEQTGSDVLLAFSDGIIHEQQLPALGLRLLDALREDSLAYQIVDGTPDTAGYEIGGLPQSLYAANLPDKHFLILWLSPLSRDSYRQQSDNHLQEKQFRALNIPTLKDDLTDYLKKQATGRTNMPDELLAAVLHYQRNHDIVSLRQLQVQWPHWRLQRLIDLDSQQAFLTVADKHGVFLVSNLNPRKPFLQIRAPLHPLSEQQITAFMATRAGRLVFGEKP</sequence>
<organism evidence="2">
    <name type="scientific">hydrothermal vent metagenome</name>
    <dbReference type="NCBI Taxonomy" id="652676"/>
    <lineage>
        <taxon>unclassified sequences</taxon>
        <taxon>metagenomes</taxon>
        <taxon>ecological metagenomes</taxon>
    </lineage>
</organism>
<reference evidence="2" key="1">
    <citation type="submission" date="2018-06" db="EMBL/GenBank/DDBJ databases">
        <authorList>
            <person name="Zhirakovskaya E."/>
        </authorList>
    </citation>
    <scope>NUCLEOTIDE SEQUENCE</scope>
</reference>
<keyword evidence="1" id="KW-0812">Transmembrane</keyword>
<feature type="transmembrane region" description="Helical" evidence="1">
    <location>
        <begin position="37"/>
        <end position="55"/>
    </location>
</feature>
<protein>
    <recommendedName>
        <fullName evidence="3">Capsule biosynthesis CapC</fullName>
    </recommendedName>
</protein>
<dbReference type="InterPro" id="IPR008338">
    <property type="entry name" value="Capsule_biosynth_CapC"/>
</dbReference>
<evidence type="ECO:0000313" key="2">
    <source>
        <dbReference type="EMBL" id="VAW77784.1"/>
    </source>
</evidence>
<dbReference type="EMBL" id="UOFM01000235">
    <property type="protein sequence ID" value="VAW77784.1"/>
    <property type="molecule type" value="Genomic_DNA"/>
</dbReference>
<feature type="transmembrane region" description="Helical" evidence="1">
    <location>
        <begin position="12"/>
        <end position="32"/>
    </location>
</feature>
<feature type="transmembrane region" description="Helical" evidence="1">
    <location>
        <begin position="225"/>
        <end position="243"/>
    </location>
</feature>
<dbReference type="AlphaFoldDB" id="A0A3B0Z8R3"/>